<evidence type="ECO:0000313" key="8">
    <source>
        <dbReference type="Proteomes" id="UP000186601"/>
    </source>
</evidence>
<feature type="region of interest" description="Disordered" evidence="6">
    <location>
        <begin position="824"/>
        <end position="1146"/>
    </location>
</feature>
<feature type="compositionally biased region" description="Low complexity" evidence="6">
    <location>
        <begin position="1063"/>
        <end position="1075"/>
    </location>
</feature>
<feature type="compositionally biased region" description="Basic and acidic residues" evidence="6">
    <location>
        <begin position="142"/>
        <end position="154"/>
    </location>
</feature>
<proteinExistence type="predicted"/>
<evidence type="ECO:0000256" key="6">
    <source>
        <dbReference type="SAM" id="MobiDB-lite"/>
    </source>
</evidence>
<dbReference type="STRING" id="98765.A0A2R6NS51"/>
<keyword evidence="3" id="KW-0805">Transcription regulation</keyword>
<dbReference type="Proteomes" id="UP000186601">
    <property type="component" value="Unassembled WGS sequence"/>
</dbReference>
<feature type="compositionally biased region" description="Acidic residues" evidence="6">
    <location>
        <begin position="208"/>
        <end position="233"/>
    </location>
</feature>
<evidence type="ECO:0000256" key="2">
    <source>
        <dbReference type="ARBA" id="ARBA00022491"/>
    </source>
</evidence>
<dbReference type="GO" id="GO:0005654">
    <property type="term" value="C:nucleoplasm"/>
    <property type="evidence" value="ECO:0007669"/>
    <property type="project" value="UniProtKB-ARBA"/>
</dbReference>
<feature type="compositionally biased region" description="Basic and acidic residues" evidence="6">
    <location>
        <begin position="54"/>
        <end position="67"/>
    </location>
</feature>
<evidence type="ECO:0000313" key="7">
    <source>
        <dbReference type="EMBL" id="PSR75697.1"/>
    </source>
</evidence>
<evidence type="ECO:0000256" key="3">
    <source>
        <dbReference type="ARBA" id="ARBA00023015"/>
    </source>
</evidence>
<feature type="compositionally biased region" description="Polar residues" evidence="6">
    <location>
        <begin position="24"/>
        <end position="33"/>
    </location>
</feature>
<feature type="compositionally biased region" description="Polar residues" evidence="6">
    <location>
        <begin position="940"/>
        <end position="949"/>
    </location>
</feature>
<feature type="compositionally biased region" description="Acidic residues" evidence="6">
    <location>
        <begin position="115"/>
        <end position="124"/>
    </location>
</feature>
<keyword evidence="2" id="KW-0678">Repressor</keyword>
<keyword evidence="8" id="KW-1185">Reference proteome</keyword>
<feature type="compositionally biased region" description="Basic residues" evidence="6">
    <location>
        <begin position="358"/>
        <end position="379"/>
    </location>
</feature>
<protein>
    <submittedName>
        <fullName evidence="7">Uncharacterized protein</fullName>
    </submittedName>
</protein>
<feature type="compositionally biased region" description="Pro residues" evidence="6">
    <location>
        <begin position="1104"/>
        <end position="1115"/>
    </location>
</feature>
<name>A0A2R6NS51_9APHY</name>
<dbReference type="PANTHER" id="PTHR21964">
    <property type="entry name" value="BREAST CANCER METASTASIS-SUPPRESSOR 1"/>
    <property type="match status" value="1"/>
</dbReference>
<dbReference type="Pfam" id="PF08598">
    <property type="entry name" value="Sds3"/>
    <property type="match status" value="1"/>
</dbReference>
<feature type="compositionally biased region" description="Acidic residues" evidence="6">
    <location>
        <begin position="240"/>
        <end position="250"/>
    </location>
</feature>
<reference evidence="7 8" key="1">
    <citation type="submission" date="2018-02" db="EMBL/GenBank/DDBJ databases">
        <title>Genome sequence of the basidiomycete white-rot fungus Phlebia centrifuga.</title>
        <authorList>
            <person name="Granchi Z."/>
            <person name="Peng M."/>
            <person name="de Vries R.P."/>
            <person name="Hilden K."/>
            <person name="Makela M.R."/>
            <person name="Grigoriev I."/>
            <person name="Riley R."/>
        </authorList>
    </citation>
    <scope>NUCLEOTIDE SEQUENCE [LARGE SCALE GENOMIC DNA]</scope>
    <source>
        <strain evidence="7 8">FBCC195</strain>
    </source>
</reference>
<dbReference type="SMART" id="SM01401">
    <property type="entry name" value="Sds3"/>
    <property type="match status" value="1"/>
</dbReference>
<feature type="compositionally biased region" description="Polar residues" evidence="6">
    <location>
        <begin position="335"/>
        <end position="345"/>
    </location>
</feature>
<feature type="compositionally biased region" description="Basic and acidic residues" evidence="6">
    <location>
        <begin position="824"/>
        <end position="843"/>
    </location>
</feature>
<dbReference type="OrthoDB" id="20886at2759"/>
<feature type="compositionally biased region" description="Polar residues" evidence="6">
    <location>
        <begin position="896"/>
        <end position="917"/>
    </location>
</feature>
<feature type="region of interest" description="Disordered" evidence="6">
    <location>
        <begin position="546"/>
        <end position="590"/>
    </location>
</feature>
<feature type="region of interest" description="Disordered" evidence="6">
    <location>
        <begin position="1170"/>
        <end position="1206"/>
    </location>
</feature>
<organism evidence="7 8">
    <name type="scientific">Hermanssonia centrifuga</name>
    <dbReference type="NCBI Taxonomy" id="98765"/>
    <lineage>
        <taxon>Eukaryota</taxon>
        <taxon>Fungi</taxon>
        <taxon>Dikarya</taxon>
        <taxon>Basidiomycota</taxon>
        <taxon>Agaricomycotina</taxon>
        <taxon>Agaricomycetes</taxon>
        <taxon>Polyporales</taxon>
        <taxon>Meruliaceae</taxon>
        <taxon>Hermanssonia</taxon>
    </lineage>
</organism>
<comment type="subcellular location">
    <subcellularLocation>
        <location evidence="1">Nucleus</location>
    </subcellularLocation>
</comment>
<dbReference type="GO" id="GO:0010468">
    <property type="term" value="P:regulation of gene expression"/>
    <property type="evidence" value="ECO:0007669"/>
    <property type="project" value="UniProtKB-ARBA"/>
</dbReference>
<feature type="compositionally biased region" description="Basic residues" evidence="6">
    <location>
        <begin position="871"/>
        <end position="887"/>
    </location>
</feature>
<evidence type="ECO:0000256" key="5">
    <source>
        <dbReference type="ARBA" id="ARBA00023242"/>
    </source>
</evidence>
<evidence type="ECO:0000256" key="4">
    <source>
        <dbReference type="ARBA" id="ARBA00023163"/>
    </source>
</evidence>
<gene>
    <name evidence="7" type="ORF">PHLCEN_2v8988</name>
</gene>
<comment type="caution">
    <text evidence="7">The sequence shown here is derived from an EMBL/GenBank/DDBJ whole genome shotgun (WGS) entry which is preliminary data.</text>
</comment>
<sequence length="1206" mass="131598">MPNSTVSLDSLSSPSPSPSPPPQGTHTSASNHSGAGAGLDSGSELSELTEDEQENTKSKDDREERARPIRRGRKRGGIVPAPMWDWAYKSNRKDPKSKMHPEEEEEEQAGPATAMEEEEDDDQDDRSNTGDSLITERRRRRAVDDHTIANHKEAQQPGSVTSPLRVTDGVANDPEYVSEEDEGELVAEVEDDDAPDGDDGGVESSQASDDENIDDDDGELGVDKEQPEDDDGADTNVVIESEDDAEEGVEPAEPTPLPIAPAHLPLANLPVLPIEGSAEPEPASVLMDVDDIVPETTQVSPIIAAAAASSIMAGNTVIRPPSPTPSASSAEGSLRNRSPADSRSPSPEALSDREKRGAAKTRAKVRVARSTRSRNRRKPKTEATVEQEADADVALVDDRDLDADDIDVDTPEMEMEAELQPAHRAEALDVLATIELKYALLRERLYVEKMENLAWEEALVLEGTHPEMLHLHAELSKRRDKRLELASRRREFEVVNATKRRKLEEDAVWSWWKLRRDELQTVMISEANRKRRKLDRVRRALDRPQPVRHIPSPIHDLPPVPTLRELVRGDPFNSPDSKKRQPPLSSLAYPQLSTLPPIDIANDIEYLNGHRRSMNGLDLTRTSGMGMNPLGHPSAASHGFDYNLGMGIVDGAQGRYPPMPFPQPQMMPGYSGSAPPRLPHHHSAPLPNMNHPQMVIEQDMVPIHRPGSRTAQPNPHMPQYPANGPGITSLDMRARSISPVSIQSLNSAPNAGGISGPSSLDINKSNGWVGMNGPGPSSISSAGKDFRRTTMGVRNMDIDILDREKDRERERITDPGKVRDLTDREWERERRDREQERDIERSNHVPQAAQRHPSHQYPHVHPPAGPAAHLPHNHQHHHHHVVHHHHSTQGPHSTGQQPNSVPSHAVNGSASGRTSPIGSREFEPRRTLPDVPMEIDSLKTGLSTPTSSHWKGDGEQASLSPEFPRERPRPSGPSVLERMAPSFVMTPSQASQVMQASFSPASRNQPGTSTAPASIASSRRGSWSALEENGVARPASSASAHLSGVNSVPPSHLHPSSLKRPHASPSLQSQRSPPSMLISPHNNGIRLPPLSPSNALARRSPFRIPQPLPPSPLPPHMTIQSKPPSPQIMRRSPPPQGAIKSPEHRELRLIPSGSAPIIVPAKTRPVSPVSLIPRSSSPIPLLAQPPTVGAGLESGISQPKLSPIPS</sequence>
<dbReference type="EMBL" id="MLYV02000881">
    <property type="protein sequence ID" value="PSR75697.1"/>
    <property type="molecule type" value="Genomic_DNA"/>
</dbReference>
<dbReference type="InterPro" id="IPR013907">
    <property type="entry name" value="Sds3"/>
</dbReference>
<feature type="compositionally biased region" description="Basic and acidic residues" evidence="6">
    <location>
        <begin position="91"/>
        <end position="101"/>
    </location>
</feature>
<dbReference type="AlphaFoldDB" id="A0A2R6NS51"/>
<feature type="compositionally biased region" description="Polar residues" evidence="6">
    <location>
        <begin position="985"/>
        <end position="1021"/>
    </location>
</feature>
<feature type="compositionally biased region" description="Acidic residues" evidence="6">
    <location>
        <begin position="176"/>
        <end position="201"/>
    </location>
</feature>
<feature type="compositionally biased region" description="Low complexity" evidence="6">
    <location>
        <begin position="1170"/>
        <end position="1181"/>
    </location>
</feature>
<accession>A0A2R6NS51</accession>
<feature type="region of interest" description="Disordered" evidence="6">
    <location>
        <begin position="1"/>
        <end position="262"/>
    </location>
</feature>
<keyword evidence="4" id="KW-0804">Transcription</keyword>
<feature type="region of interest" description="Disordered" evidence="6">
    <location>
        <begin position="315"/>
        <end position="389"/>
    </location>
</feature>
<evidence type="ECO:0000256" key="1">
    <source>
        <dbReference type="ARBA" id="ARBA00004123"/>
    </source>
</evidence>
<keyword evidence="5" id="KW-0539">Nucleus</keyword>
<feature type="compositionally biased region" description="Polar residues" evidence="6">
    <location>
        <begin position="1036"/>
        <end position="1048"/>
    </location>
</feature>